<keyword evidence="3" id="KW-1185">Reference proteome</keyword>
<dbReference type="GO" id="GO:0006596">
    <property type="term" value="P:polyamine biosynthetic process"/>
    <property type="evidence" value="ECO:0007669"/>
    <property type="project" value="UniProtKB-KW"/>
</dbReference>
<evidence type="ECO:0000313" key="2">
    <source>
        <dbReference type="EMBL" id="PFG28895.1"/>
    </source>
</evidence>
<comment type="caution">
    <text evidence="2">The sequence shown here is derived from an EMBL/GenBank/DDBJ whole genome shotgun (WGS) entry which is preliminary data.</text>
</comment>
<accession>A0A2A9DRW1</accession>
<dbReference type="STRING" id="1724.GCA_001044175_02132"/>
<dbReference type="PANTHER" id="PTHR43317">
    <property type="entry name" value="THERMOSPERMINE SYNTHASE ACAULIS5"/>
    <property type="match status" value="1"/>
</dbReference>
<dbReference type="SUPFAM" id="SSF53335">
    <property type="entry name" value="S-adenosyl-L-methionine-dependent methyltransferases"/>
    <property type="match status" value="1"/>
</dbReference>
<keyword evidence="1" id="KW-0620">Polyamine biosynthesis</keyword>
<dbReference type="AlphaFoldDB" id="A0A2A9DRW1"/>
<protein>
    <submittedName>
        <fullName evidence="2">Spermidine synthase</fullName>
    </submittedName>
</protein>
<reference evidence="2 3" key="1">
    <citation type="submission" date="2017-10" db="EMBL/GenBank/DDBJ databases">
        <title>Sequencing the genomes of 1000 actinobacteria strains.</title>
        <authorList>
            <person name="Klenk H.-P."/>
        </authorList>
    </citation>
    <scope>NUCLEOTIDE SEQUENCE [LARGE SCALE GENOMIC DNA]</scope>
    <source>
        <strain evidence="2 3">DSM 20688</strain>
    </source>
</reference>
<sequence>MVLRMDRSAHDTYEIDQGIAQLVPDPDMADAWVLTINGVPSSHVAVGQPLYLDFEYMRWMSTIIQHHVDNHLDSAKLRVTHLGGAGCTMARFLAAVYPRSRNTVVELDAALAHLARELFDIPRSPSVKIRVGEARAVTETFVPQSRDVIIRDVFTDAKTPQNLATVEFFRLCATSLSERGLYVSNCGDHSDLRVAKAEIAGMREVFANVAVIADPAMLKGRRYGNIVLVGSNAPLPQDNAPEFARELLGGAVPAQYHTGGWLDRFASGGSPLHDEPPAEASS</sequence>
<gene>
    <name evidence="2" type="ORF">ATK06_2024</name>
</gene>
<organism evidence="2 3">
    <name type="scientific">Corynebacterium renale</name>
    <dbReference type="NCBI Taxonomy" id="1724"/>
    <lineage>
        <taxon>Bacteria</taxon>
        <taxon>Bacillati</taxon>
        <taxon>Actinomycetota</taxon>
        <taxon>Actinomycetes</taxon>
        <taxon>Mycobacteriales</taxon>
        <taxon>Corynebacteriaceae</taxon>
        <taxon>Corynebacterium</taxon>
    </lineage>
</organism>
<dbReference type="EMBL" id="PDJF01000001">
    <property type="protein sequence ID" value="PFG28895.1"/>
    <property type="molecule type" value="Genomic_DNA"/>
</dbReference>
<dbReference type="InterPro" id="IPR029063">
    <property type="entry name" value="SAM-dependent_MTases_sf"/>
</dbReference>
<name>A0A2A9DRW1_9CORY</name>
<dbReference type="Proteomes" id="UP000221653">
    <property type="component" value="Unassembled WGS sequence"/>
</dbReference>
<dbReference type="NCBIfam" id="NF037959">
    <property type="entry name" value="MFS_SpdSyn"/>
    <property type="match status" value="1"/>
</dbReference>
<evidence type="ECO:0000313" key="3">
    <source>
        <dbReference type="Proteomes" id="UP000221653"/>
    </source>
</evidence>
<proteinExistence type="predicted"/>
<dbReference type="PANTHER" id="PTHR43317:SF1">
    <property type="entry name" value="THERMOSPERMINE SYNTHASE ACAULIS5"/>
    <property type="match status" value="1"/>
</dbReference>
<dbReference type="Gene3D" id="3.40.50.150">
    <property type="entry name" value="Vaccinia Virus protein VP39"/>
    <property type="match status" value="1"/>
</dbReference>
<evidence type="ECO:0000256" key="1">
    <source>
        <dbReference type="ARBA" id="ARBA00023115"/>
    </source>
</evidence>
<dbReference type="OrthoDB" id="8221452at2"/>